<organism evidence="12 13">
    <name type="scientific">Terfezia boudieri ATCC MYA-4762</name>
    <dbReference type="NCBI Taxonomy" id="1051890"/>
    <lineage>
        <taxon>Eukaryota</taxon>
        <taxon>Fungi</taxon>
        <taxon>Dikarya</taxon>
        <taxon>Ascomycota</taxon>
        <taxon>Pezizomycotina</taxon>
        <taxon>Pezizomycetes</taxon>
        <taxon>Pezizales</taxon>
        <taxon>Pezizaceae</taxon>
        <taxon>Terfezia</taxon>
    </lineage>
</organism>
<evidence type="ECO:0000256" key="10">
    <source>
        <dbReference type="RuleBase" id="RU363039"/>
    </source>
</evidence>
<dbReference type="InterPro" id="IPR009080">
    <property type="entry name" value="tRNAsynth_Ia_anticodon-bd"/>
</dbReference>
<dbReference type="InterPro" id="IPR033911">
    <property type="entry name" value="MetRS_core"/>
</dbReference>
<dbReference type="Proteomes" id="UP000267821">
    <property type="component" value="Unassembled WGS sequence"/>
</dbReference>
<evidence type="ECO:0000256" key="1">
    <source>
        <dbReference type="ARBA" id="ARBA00005594"/>
    </source>
</evidence>
<dbReference type="EMBL" id="ML121528">
    <property type="protein sequence ID" value="RPB28824.1"/>
    <property type="molecule type" value="Genomic_DNA"/>
</dbReference>
<dbReference type="GO" id="GO:0006431">
    <property type="term" value="P:methionyl-tRNA aminoacylation"/>
    <property type="evidence" value="ECO:0007669"/>
    <property type="project" value="InterPro"/>
</dbReference>
<dbReference type="SUPFAM" id="SSF47323">
    <property type="entry name" value="Anticodon-binding domain of a subclass of class I aminoacyl-tRNA synthetases"/>
    <property type="match status" value="1"/>
</dbReference>
<dbReference type="GO" id="GO:0005524">
    <property type="term" value="F:ATP binding"/>
    <property type="evidence" value="ECO:0007669"/>
    <property type="project" value="UniProtKB-KW"/>
</dbReference>
<dbReference type="EC" id="6.1.1.10" evidence="2"/>
<keyword evidence="6 10" id="KW-0648">Protein biosynthesis</keyword>
<dbReference type="InterPro" id="IPR014758">
    <property type="entry name" value="Met-tRNA_synth"/>
</dbReference>
<feature type="non-terminal residue" evidence="12">
    <location>
        <position position="521"/>
    </location>
</feature>
<keyword evidence="7 10" id="KW-0030">Aminoacyl-tRNA synthetase</keyword>
<dbReference type="Gene3D" id="1.10.730.10">
    <property type="entry name" value="Isoleucyl-tRNA Synthetase, Domain 1"/>
    <property type="match status" value="1"/>
</dbReference>
<comment type="similarity">
    <text evidence="1 10">Belongs to the class-I aminoacyl-tRNA synthetase family.</text>
</comment>
<dbReference type="SUPFAM" id="SSF52374">
    <property type="entry name" value="Nucleotidylyl transferase"/>
    <property type="match status" value="1"/>
</dbReference>
<evidence type="ECO:0000256" key="3">
    <source>
        <dbReference type="ARBA" id="ARBA00022598"/>
    </source>
</evidence>
<dbReference type="FunFam" id="2.170.220.10:FF:000001">
    <property type="entry name" value="methionine--tRNA ligase, mitochondrial"/>
    <property type="match status" value="1"/>
</dbReference>
<name>A0A3N4M0W7_9PEZI</name>
<proteinExistence type="inferred from homology"/>
<evidence type="ECO:0000256" key="7">
    <source>
        <dbReference type="ARBA" id="ARBA00023146"/>
    </source>
</evidence>
<dbReference type="Pfam" id="PF09334">
    <property type="entry name" value="tRNA-synt_1g"/>
    <property type="match status" value="1"/>
</dbReference>
<dbReference type="InterPro" id="IPR023457">
    <property type="entry name" value="Met-tRNA_synth_2"/>
</dbReference>
<keyword evidence="3 10" id="KW-0436">Ligase</keyword>
<dbReference type="GO" id="GO:0004825">
    <property type="term" value="F:methionine-tRNA ligase activity"/>
    <property type="evidence" value="ECO:0007669"/>
    <property type="project" value="UniProtKB-EC"/>
</dbReference>
<accession>A0A3N4M0W7</accession>
<dbReference type="PRINTS" id="PR01041">
    <property type="entry name" value="TRNASYNTHMET"/>
</dbReference>
<dbReference type="STRING" id="1051890.A0A3N4M0W7"/>
<sequence length="521" mass="59029">MATGTDEHGMKIQRAANAAQQNPKDFCDAAAEIFMNLAHEANISNDHFIRTTDQSHREAVHYAWHMLSERNYIYTSKHEGWYSVSDETFYPESAIEPRIDPATGRKNMYSMETGKIVEFTSELNYHFRLSAFRDRLISLYKDENPNFVLPQMRHAYILQQLVSQPLADLSISRPSERLTWGIPVPHDKSQTIYVWLDALINYLTVAGYPFIPGLESAGGWPADVHVIGKDILRFHCIYWPAFLMALDLPLPKNILTHAHWTMNKRKMSKSDGNVVSPTLALSRFGVDTMRLYLIHDGGLMDDGDYSNEQVIERYSKLLQGQLGNLLSRVSSKNFDVGDAVLGGAGRPWAQAADGNHFTIPGNIGLGQPEWNLTEDDQLQIAALFSLPLQAIEMIENRYDVPGALKEIMKIILQTNKYISEAEPWKMAKALNELPVELGGSEIQKLEQELRKVIYLCAEGLRVAGIMLQPFMPEKAPELLNRLRVRGDKRGIEWALKVGGDMEYGQDMTKSKFVLFPPLEVY</sequence>
<dbReference type="Gene3D" id="2.170.220.10">
    <property type="match status" value="1"/>
</dbReference>
<feature type="domain" description="Methionyl/Leucyl tRNA synthetase" evidence="11">
    <location>
        <begin position="2"/>
        <end position="329"/>
    </location>
</feature>
<evidence type="ECO:0000313" key="12">
    <source>
        <dbReference type="EMBL" id="RPB28824.1"/>
    </source>
</evidence>
<protein>
    <recommendedName>
        <fullName evidence="9">Probable methionine--tRNA ligase, mitochondrial</fullName>
        <ecNumber evidence="2">6.1.1.10</ecNumber>
    </recommendedName>
</protein>
<evidence type="ECO:0000256" key="5">
    <source>
        <dbReference type="ARBA" id="ARBA00022840"/>
    </source>
</evidence>
<dbReference type="InterPro" id="IPR014729">
    <property type="entry name" value="Rossmann-like_a/b/a_fold"/>
</dbReference>
<dbReference type="OrthoDB" id="24670at2759"/>
<evidence type="ECO:0000256" key="4">
    <source>
        <dbReference type="ARBA" id="ARBA00022741"/>
    </source>
</evidence>
<dbReference type="PANTHER" id="PTHR43326">
    <property type="entry name" value="METHIONYL-TRNA SYNTHETASE"/>
    <property type="match status" value="1"/>
</dbReference>
<evidence type="ECO:0000256" key="6">
    <source>
        <dbReference type="ARBA" id="ARBA00022917"/>
    </source>
</evidence>
<dbReference type="AlphaFoldDB" id="A0A3N4M0W7"/>
<reference evidence="12 13" key="1">
    <citation type="journal article" date="2018" name="Nat. Ecol. Evol.">
        <title>Pezizomycetes genomes reveal the molecular basis of ectomycorrhizal truffle lifestyle.</title>
        <authorList>
            <person name="Murat C."/>
            <person name="Payen T."/>
            <person name="Noel B."/>
            <person name="Kuo A."/>
            <person name="Morin E."/>
            <person name="Chen J."/>
            <person name="Kohler A."/>
            <person name="Krizsan K."/>
            <person name="Balestrini R."/>
            <person name="Da Silva C."/>
            <person name="Montanini B."/>
            <person name="Hainaut M."/>
            <person name="Levati E."/>
            <person name="Barry K.W."/>
            <person name="Belfiori B."/>
            <person name="Cichocki N."/>
            <person name="Clum A."/>
            <person name="Dockter R.B."/>
            <person name="Fauchery L."/>
            <person name="Guy J."/>
            <person name="Iotti M."/>
            <person name="Le Tacon F."/>
            <person name="Lindquist E.A."/>
            <person name="Lipzen A."/>
            <person name="Malagnac F."/>
            <person name="Mello A."/>
            <person name="Molinier V."/>
            <person name="Miyauchi S."/>
            <person name="Poulain J."/>
            <person name="Riccioni C."/>
            <person name="Rubini A."/>
            <person name="Sitrit Y."/>
            <person name="Splivallo R."/>
            <person name="Traeger S."/>
            <person name="Wang M."/>
            <person name="Zifcakova L."/>
            <person name="Wipf D."/>
            <person name="Zambonelli A."/>
            <person name="Paolocci F."/>
            <person name="Nowrousian M."/>
            <person name="Ottonello S."/>
            <person name="Baldrian P."/>
            <person name="Spatafora J.W."/>
            <person name="Henrissat B."/>
            <person name="Nagy L.G."/>
            <person name="Aury J.M."/>
            <person name="Wincker P."/>
            <person name="Grigoriev I.V."/>
            <person name="Bonfante P."/>
            <person name="Martin F.M."/>
        </authorList>
    </citation>
    <scope>NUCLEOTIDE SEQUENCE [LARGE SCALE GENOMIC DNA]</scope>
    <source>
        <strain evidence="12 13">ATCC MYA-4762</strain>
    </source>
</reference>
<dbReference type="GO" id="GO:0005739">
    <property type="term" value="C:mitochondrion"/>
    <property type="evidence" value="ECO:0007669"/>
    <property type="project" value="UniProtKB-ARBA"/>
</dbReference>
<dbReference type="PANTHER" id="PTHR43326:SF1">
    <property type="entry name" value="METHIONINE--TRNA LIGASE, MITOCHONDRIAL"/>
    <property type="match status" value="1"/>
</dbReference>
<gene>
    <name evidence="12" type="ORF">L211DRAFT_832704</name>
</gene>
<keyword evidence="5 10" id="KW-0067">ATP-binding</keyword>
<evidence type="ECO:0000313" key="13">
    <source>
        <dbReference type="Proteomes" id="UP000267821"/>
    </source>
</evidence>
<comment type="catalytic activity">
    <reaction evidence="8">
        <text>tRNA(Met) + L-methionine + ATP = L-methionyl-tRNA(Met) + AMP + diphosphate</text>
        <dbReference type="Rhea" id="RHEA:13481"/>
        <dbReference type="Rhea" id="RHEA-COMP:9667"/>
        <dbReference type="Rhea" id="RHEA-COMP:9698"/>
        <dbReference type="ChEBI" id="CHEBI:30616"/>
        <dbReference type="ChEBI" id="CHEBI:33019"/>
        <dbReference type="ChEBI" id="CHEBI:57844"/>
        <dbReference type="ChEBI" id="CHEBI:78442"/>
        <dbReference type="ChEBI" id="CHEBI:78530"/>
        <dbReference type="ChEBI" id="CHEBI:456215"/>
        <dbReference type="EC" id="6.1.1.10"/>
    </reaction>
</comment>
<dbReference type="NCBIfam" id="TIGR00398">
    <property type="entry name" value="metG"/>
    <property type="match status" value="1"/>
</dbReference>
<dbReference type="FunCoup" id="A0A3N4M0W7">
    <property type="interactions" value="547"/>
</dbReference>
<dbReference type="InParanoid" id="A0A3N4M0W7"/>
<dbReference type="InterPro" id="IPR015413">
    <property type="entry name" value="Methionyl/Leucyl_tRNA_Synth"/>
</dbReference>
<evidence type="ECO:0000259" key="11">
    <source>
        <dbReference type="Pfam" id="PF09334"/>
    </source>
</evidence>
<evidence type="ECO:0000256" key="2">
    <source>
        <dbReference type="ARBA" id="ARBA00012838"/>
    </source>
</evidence>
<evidence type="ECO:0000256" key="9">
    <source>
        <dbReference type="ARBA" id="ARBA00068817"/>
    </source>
</evidence>
<keyword evidence="13" id="KW-1185">Reference proteome</keyword>
<evidence type="ECO:0000256" key="8">
    <source>
        <dbReference type="ARBA" id="ARBA00047364"/>
    </source>
</evidence>
<keyword evidence="4 10" id="KW-0547">Nucleotide-binding</keyword>
<dbReference type="Gene3D" id="3.40.50.620">
    <property type="entry name" value="HUPs"/>
    <property type="match status" value="1"/>
</dbReference>
<dbReference type="CDD" id="cd00814">
    <property type="entry name" value="MetRS_core"/>
    <property type="match status" value="1"/>
</dbReference>